<evidence type="ECO:0000313" key="1">
    <source>
        <dbReference type="EMBL" id="AHL25300.1"/>
    </source>
</evidence>
<dbReference type="EMBL" id="KC792610">
    <property type="protein sequence ID" value="AHL25300.1"/>
    <property type="molecule type" value="Genomic_RNA"/>
</dbReference>
<feature type="non-terminal residue" evidence="1">
    <location>
        <position position="296"/>
    </location>
</feature>
<name>A0A075DL82_9VIRU</name>
<protein>
    <submittedName>
        <fullName evidence="1">Polyprotein</fullName>
    </submittedName>
</protein>
<organism evidence="1">
    <name type="scientific">Rhizoctonia solani endornavirus - PR-2</name>
    <dbReference type="NCBI Taxonomy" id="1461362"/>
    <lineage>
        <taxon>Viruses</taxon>
        <taxon>Riboviria</taxon>
        <taxon>Orthornavirae</taxon>
        <taxon>Kitrinoviricota</taxon>
        <taxon>Alsuviricetes</taxon>
        <taxon>Martellivirales</taxon>
        <taxon>Endornaviridae</taxon>
    </lineage>
</organism>
<proteinExistence type="predicted"/>
<accession>A0A075DL82</accession>
<sequence>RGQTRKSKTLHAIEPALNPKEIREELERLTHGTTAAQTVARVKPQKKEHMVTMMADGTHIHKCSECGTHYIEKPATCDVNYKPLATSCPRCNPMSRYETTDQDTYDNPPISKKESVIIPAPSSMSDEESVIYSTVTGVEYFSYVTKGHLDYLASLDDINIGLTPNTTRVFFPPAGFMRTDVKNFRVKTVEKITNEDARCGYYALNKLFPTNLSTLCMITKKDEWWTAIDLCLYASREDKNLLVITDNEVYIQTANDTLFHYTVIWENTEEGGHWNVGEALQINSLDTLPVFKSVAT</sequence>
<reference evidence="1" key="1">
    <citation type="journal article" date="2014" name="Fungal Biol.">
        <title>Molecular characterisation of an endornavirus from Rhizoctonia solani AG-3PT infecting potato.</title>
        <authorList>
            <person name="Das S."/>
            <person name="Falloon R.E."/>
            <person name="Stewart A."/>
            <person name="Pitman A.R."/>
        </authorList>
    </citation>
    <scope>NUCLEOTIDE SEQUENCE</scope>
    <source>
        <strain evidence="1">AG-3PT</strain>
    </source>
</reference>
<feature type="non-terminal residue" evidence="1">
    <location>
        <position position="1"/>
    </location>
</feature>